<comment type="caution">
    <text evidence="1">The sequence shown here is derived from an EMBL/GenBank/DDBJ whole genome shotgun (WGS) entry which is preliminary data.</text>
</comment>
<dbReference type="AlphaFoldDB" id="A0A8S9TDK6"/>
<reference evidence="1" key="2">
    <citation type="submission" date="2019-11" db="EMBL/GenBank/DDBJ databases">
        <title>Improved Assembly of Tolypothrix boutellei genome.</title>
        <authorList>
            <person name="Sarangi A.N."/>
            <person name="Mukherjee M."/>
            <person name="Ghosh S."/>
            <person name="Singh D."/>
            <person name="Das A."/>
            <person name="Kant S."/>
            <person name="Prusty A."/>
            <person name="Tripathy S."/>
        </authorList>
    </citation>
    <scope>NUCLEOTIDE SEQUENCE</scope>
    <source>
        <strain evidence="1">VB521301</strain>
    </source>
</reference>
<protein>
    <recommendedName>
        <fullName evidence="3">Aldose epimerase</fullName>
    </recommendedName>
</protein>
<dbReference type="GO" id="GO:0030246">
    <property type="term" value="F:carbohydrate binding"/>
    <property type="evidence" value="ECO:0007669"/>
    <property type="project" value="InterPro"/>
</dbReference>
<reference evidence="1" key="1">
    <citation type="journal article" date="2015" name="Genome Announc.">
        <title>Draft Genome Sequence of Tolypothrix boutellei Strain VB521301.</title>
        <authorList>
            <person name="Chandrababunaidu M.M."/>
            <person name="Singh D."/>
            <person name="Sen D."/>
            <person name="Bhan S."/>
            <person name="Das S."/>
            <person name="Gupta A."/>
            <person name="Adhikary S.P."/>
            <person name="Tripathy S."/>
        </authorList>
    </citation>
    <scope>NUCLEOTIDE SEQUENCE</scope>
    <source>
        <strain evidence="1">VB521301</strain>
    </source>
</reference>
<dbReference type="RefSeq" id="WP_137986193.1">
    <property type="nucleotide sequence ID" value="NZ_JHEG04000001.1"/>
</dbReference>
<dbReference type="OrthoDB" id="2528227at2"/>
<dbReference type="SUPFAM" id="SSF74650">
    <property type="entry name" value="Galactose mutarotase-like"/>
    <property type="match status" value="1"/>
</dbReference>
<dbReference type="EMBL" id="JHEG04000001">
    <property type="protein sequence ID" value="KAF3890600.1"/>
    <property type="molecule type" value="Genomic_DNA"/>
</dbReference>
<dbReference type="InterPro" id="IPR011013">
    <property type="entry name" value="Gal_mutarotase_sf_dom"/>
</dbReference>
<proteinExistence type="predicted"/>
<organism evidence="1 2">
    <name type="scientific">Tolypothrix bouteillei VB521301</name>
    <dbReference type="NCBI Taxonomy" id="1479485"/>
    <lineage>
        <taxon>Bacteria</taxon>
        <taxon>Bacillati</taxon>
        <taxon>Cyanobacteriota</taxon>
        <taxon>Cyanophyceae</taxon>
        <taxon>Nostocales</taxon>
        <taxon>Tolypothrichaceae</taxon>
        <taxon>Tolypothrix</taxon>
    </lineage>
</organism>
<dbReference type="InterPro" id="IPR014718">
    <property type="entry name" value="GH-type_carb-bd"/>
</dbReference>
<sequence>MAIKPRSRFPGMTITLKNSEIQLSIRPDLGGRIDQLQDLKTGHEWLWHPSDYDPQLSRNLEVGASFDGNWTGGWDEIFPNDAAGVFQNRHLVDHGELWSQAWELLEKSDLSVKMALACQTVPVQVEKTITLDEKQAKATIKYLFKNQSEETIPFLFKQHTAVAIEEGDEVLLPDCTIEPAVLEFSKIIGRQEKTPFPKAFAADGSEVNVQRIPPRSSQLQEFYYSSQLAVGQCGIRNQRSASTLLMSFDTADFPYVWVFASFGGWQNHYVLVLEPCTNIPYDLEIACRNGTSALLPPHSSQLRSLTVELQRL</sequence>
<accession>A0A8S9TDK6</accession>
<dbReference type="GO" id="GO:0005975">
    <property type="term" value="P:carbohydrate metabolic process"/>
    <property type="evidence" value="ECO:0007669"/>
    <property type="project" value="InterPro"/>
</dbReference>
<gene>
    <name evidence="1" type="ORF">DA73_0400037965</name>
</gene>
<evidence type="ECO:0008006" key="3">
    <source>
        <dbReference type="Google" id="ProtNLM"/>
    </source>
</evidence>
<dbReference type="Proteomes" id="UP000029738">
    <property type="component" value="Unassembled WGS sequence"/>
</dbReference>
<evidence type="ECO:0000313" key="2">
    <source>
        <dbReference type="Proteomes" id="UP000029738"/>
    </source>
</evidence>
<evidence type="ECO:0000313" key="1">
    <source>
        <dbReference type="EMBL" id="KAF3890600.1"/>
    </source>
</evidence>
<name>A0A8S9TDK6_9CYAN</name>
<keyword evidence="2" id="KW-1185">Reference proteome</keyword>
<dbReference type="GO" id="GO:0003824">
    <property type="term" value="F:catalytic activity"/>
    <property type="evidence" value="ECO:0007669"/>
    <property type="project" value="InterPro"/>
</dbReference>
<dbReference type="Gene3D" id="2.70.98.10">
    <property type="match status" value="1"/>
</dbReference>